<protein>
    <submittedName>
        <fullName evidence="1">Tropomyosin domain-containing protein</fullName>
    </submittedName>
</protein>
<name>A0A8H5Y2Z3_9HYPO</name>
<accession>A0A8H5Y2Z3</accession>
<reference evidence="1 2" key="1">
    <citation type="submission" date="2020-05" db="EMBL/GenBank/DDBJ databases">
        <title>Identification and distribution of gene clusters putatively required for synthesis of sphingolipid metabolism inhibitors in phylogenetically diverse species of the filamentous fungus Fusarium.</title>
        <authorList>
            <person name="Kim H.-S."/>
            <person name="Busman M."/>
            <person name="Brown D.W."/>
            <person name="Divon H."/>
            <person name="Uhlig S."/>
            <person name="Proctor R.H."/>
        </authorList>
    </citation>
    <scope>NUCLEOTIDE SEQUENCE [LARGE SCALE GENOMIC DNA]</scope>
    <source>
        <strain evidence="1 2">NRRL 66235</strain>
    </source>
</reference>
<comment type="caution">
    <text evidence="1">The sequence shown here is derived from an EMBL/GenBank/DDBJ whole genome shotgun (WGS) entry which is preliminary data.</text>
</comment>
<organism evidence="1 2">
    <name type="scientific">Fusarium mundagurra</name>
    <dbReference type="NCBI Taxonomy" id="1567541"/>
    <lineage>
        <taxon>Eukaryota</taxon>
        <taxon>Fungi</taxon>
        <taxon>Dikarya</taxon>
        <taxon>Ascomycota</taxon>
        <taxon>Pezizomycotina</taxon>
        <taxon>Sordariomycetes</taxon>
        <taxon>Hypocreomycetidae</taxon>
        <taxon>Hypocreales</taxon>
        <taxon>Nectriaceae</taxon>
        <taxon>Fusarium</taxon>
        <taxon>Fusarium fujikuroi species complex</taxon>
    </lineage>
</organism>
<proteinExistence type="predicted"/>
<dbReference type="EMBL" id="JAAOAN010000532">
    <property type="protein sequence ID" value="KAF5704061.1"/>
    <property type="molecule type" value="Genomic_DNA"/>
</dbReference>
<dbReference type="Proteomes" id="UP000544331">
    <property type="component" value="Unassembled WGS sequence"/>
</dbReference>
<dbReference type="AlphaFoldDB" id="A0A8H5Y2Z3"/>
<evidence type="ECO:0000313" key="1">
    <source>
        <dbReference type="EMBL" id="KAF5704061.1"/>
    </source>
</evidence>
<sequence length="210" mass="22813">MLPASVTIKHTLDRPVDTIIQTGHEKDLAEILAGVSVTAGLSLNRISTSQQIVARNLKFSQISAIIFRLINTRLGGIDNRLDNLQNTVHGHGQRLDRIDGHLATLTSATNNINARAANANARDDLSPLVALDHPEAGNRIPNFPCTYGAVDALTGMCIVITTPRINTNIWTAGRELTTLLRALNVPSIRNAERKGRAFFRAIGVVYLPAR</sequence>
<evidence type="ECO:0000313" key="2">
    <source>
        <dbReference type="Proteomes" id="UP000544331"/>
    </source>
</evidence>
<keyword evidence="2" id="KW-1185">Reference proteome</keyword>
<gene>
    <name evidence="1" type="ORF">FMUND_12727</name>
</gene>
<dbReference type="OrthoDB" id="10626260at2759"/>